<dbReference type="EMBL" id="JARBJD010000003">
    <property type="protein sequence ID" value="KAK2964347.1"/>
    <property type="molecule type" value="Genomic_DNA"/>
</dbReference>
<reference evidence="1 2" key="1">
    <citation type="journal article" date="2022" name="bioRxiv">
        <title>Genomics of Preaxostyla Flagellates Illuminates Evolutionary Transitions and the Path Towards Mitochondrial Loss.</title>
        <authorList>
            <person name="Novak L.V.F."/>
            <person name="Treitli S.C."/>
            <person name="Pyrih J."/>
            <person name="Halakuc P."/>
            <person name="Pipaliya S.V."/>
            <person name="Vacek V."/>
            <person name="Brzon O."/>
            <person name="Soukal P."/>
            <person name="Eme L."/>
            <person name="Dacks J.B."/>
            <person name="Karnkowska A."/>
            <person name="Elias M."/>
            <person name="Hampl V."/>
        </authorList>
    </citation>
    <scope>NUCLEOTIDE SEQUENCE [LARGE SCALE GENOMIC DNA]</scope>
    <source>
        <strain evidence="1">NAU3</strain>
        <tissue evidence="1">Gut</tissue>
    </source>
</reference>
<keyword evidence="2" id="KW-1185">Reference proteome</keyword>
<protein>
    <submittedName>
        <fullName evidence="1">Uncharacterized protein</fullName>
    </submittedName>
</protein>
<comment type="caution">
    <text evidence="1">The sequence shown here is derived from an EMBL/GenBank/DDBJ whole genome shotgun (WGS) entry which is preliminary data.</text>
</comment>
<dbReference type="Gene3D" id="1.25.10.10">
    <property type="entry name" value="Leucine-rich Repeat Variant"/>
    <property type="match status" value="1"/>
</dbReference>
<sequence length="504" mass="55474">MFYTISELPELCEALLESKDDRTLKTALSSADQLAKGGYFNAIVPDDLICGLVRVLTLKGPTVTPMVHDCLNILVECIKNHDGLKSFLENNGCAPLLAILKSSSTISIHSEKHEAFPYSGCQIIVSIFCDNPSNEIRQMFLPHLLTLFQTSYLTRPRVASAIAFIFLNIVRVVNGAVDFSDHDGIKTILLPLHVYETDPRDRPNLLTTIELSAMIIGKLGGLNHTITSLLSSNAISLLISLPRMASLHSPEEKARMGRAAVLGLFPILGNEHASPKVVAQLDGELLQNLFDYGLSLRPTITGVPEAVSSITRRIGELYTGDPSSSLCGQALAKSCVDALLKYSMNDDEVEYLLSSLLVFLTLFEDALPALIHPNTAPFISRTINYYLEKEPTELVQSNIRNLALCLNNCIICEENVCMMFSSDVIDHIRNLLGFYARLNSSIFVPISQLLLRVAETPVGVEQLRKTKMTGPLNDLYSYFTKHNKTDPNSQTIAASVYTTLGRLA</sequence>
<dbReference type="InterPro" id="IPR016024">
    <property type="entry name" value="ARM-type_fold"/>
</dbReference>
<dbReference type="InterPro" id="IPR011989">
    <property type="entry name" value="ARM-like"/>
</dbReference>
<dbReference type="Proteomes" id="UP001281761">
    <property type="component" value="Unassembled WGS sequence"/>
</dbReference>
<evidence type="ECO:0000313" key="2">
    <source>
        <dbReference type="Proteomes" id="UP001281761"/>
    </source>
</evidence>
<accession>A0ABQ9YKS3</accession>
<proteinExistence type="predicted"/>
<gene>
    <name evidence="1" type="ORF">BLNAU_878</name>
</gene>
<organism evidence="1 2">
    <name type="scientific">Blattamonas nauphoetae</name>
    <dbReference type="NCBI Taxonomy" id="2049346"/>
    <lineage>
        <taxon>Eukaryota</taxon>
        <taxon>Metamonada</taxon>
        <taxon>Preaxostyla</taxon>
        <taxon>Oxymonadida</taxon>
        <taxon>Blattamonas</taxon>
    </lineage>
</organism>
<evidence type="ECO:0000313" key="1">
    <source>
        <dbReference type="EMBL" id="KAK2964347.1"/>
    </source>
</evidence>
<dbReference type="SUPFAM" id="SSF48371">
    <property type="entry name" value="ARM repeat"/>
    <property type="match status" value="1"/>
</dbReference>
<name>A0ABQ9YKS3_9EUKA</name>